<name>A0A6J5TEN5_PRUAR</name>
<dbReference type="PANTHER" id="PTHR47074:SF11">
    <property type="entry name" value="REVERSE TRANSCRIPTASE-LIKE PROTEIN"/>
    <property type="match status" value="1"/>
</dbReference>
<dbReference type="InterPro" id="IPR052929">
    <property type="entry name" value="RNase_H-like_EbsB-rel"/>
</dbReference>
<organism evidence="1 2">
    <name type="scientific">Prunus armeniaca</name>
    <name type="common">Apricot</name>
    <name type="synonym">Armeniaca vulgaris</name>
    <dbReference type="NCBI Taxonomy" id="36596"/>
    <lineage>
        <taxon>Eukaryota</taxon>
        <taxon>Viridiplantae</taxon>
        <taxon>Streptophyta</taxon>
        <taxon>Embryophyta</taxon>
        <taxon>Tracheophyta</taxon>
        <taxon>Spermatophyta</taxon>
        <taxon>Magnoliopsida</taxon>
        <taxon>eudicotyledons</taxon>
        <taxon>Gunneridae</taxon>
        <taxon>Pentapetalae</taxon>
        <taxon>rosids</taxon>
        <taxon>fabids</taxon>
        <taxon>Rosales</taxon>
        <taxon>Rosaceae</taxon>
        <taxon>Amygdaloideae</taxon>
        <taxon>Amygdaleae</taxon>
        <taxon>Prunus</taxon>
    </lineage>
</organism>
<gene>
    <name evidence="1" type="ORF">CURHAP_LOCUS1588</name>
</gene>
<protein>
    <submittedName>
        <fullName evidence="1">Uncharacterized protein</fullName>
    </submittedName>
</protein>
<dbReference type="Proteomes" id="UP000507222">
    <property type="component" value="Unassembled WGS sequence"/>
</dbReference>
<reference evidence="1 2" key="1">
    <citation type="submission" date="2020-05" db="EMBL/GenBank/DDBJ databases">
        <authorList>
            <person name="Campoy J."/>
            <person name="Schneeberger K."/>
            <person name="Spophaly S."/>
        </authorList>
    </citation>
    <scope>NUCLEOTIDE SEQUENCE [LARGE SCALE GENOMIC DNA]</scope>
    <source>
        <strain evidence="1">PruArmRojPasFocal</strain>
    </source>
</reference>
<dbReference type="AlphaFoldDB" id="A0A6J5TEN5"/>
<proteinExistence type="predicted"/>
<evidence type="ECO:0000313" key="2">
    <source>
        <dbReference type="Proteomes" id="UP000507222"/>
    </source>
</evidence>
<evidence type="ECO:0000313" key="1">
    <source>
        <dbReference type="EMBL" id="CAB4262363.1"/>
    </source>
</evidence>
<dbReference type="EMBL" id="CAEKDK010000001">
    <property type="protein sequence ID" value="CAB4262363.1"/>
    <property type="molecule type" value="Genomic_DNA"/>
</dbReference>
<dbReference type="PANTHER" id="PTHR47074">
    <property type="entry name" value="BNAC02G40300D PROTEIN"/>
    <property type="match status" value="1"/>
</dbReference>
<accession>A0A6J5TEN5</accession>
<sequence length="149" mass="16738">MEIASAAKTTSICLEGLSKCISSKREFVVSLEEFSERWESILNKYEKHVNSQEILHVVVFGLWSLWKTRNSAVFEGTITNPTIMVISLQAQVQEYRVAQMLTKPLINELPCPQDCAQSVPNSWTKPAHGWVKANCDRAWLNQTQKGGAG</sequence>